<proteinExistence type="predicted"/>
<reference evidence="1" key="1">
    <citation type="submission" date="2020-02" db="EMBL/GenBank/DDBJ databases">
        <authorList>
            <person name="Meier V. D."/>
        </authorList>
    </citation>
    <scope>NUCLEOTIDE SEQUENCE</scope>
    <source>
        <strain evidence="1">AVDCRST_MAG91</strain>
    </source>
</reference>
<accession>A0A6J4SRV7</accession>
<protein>
    <submittedName>
        <fullName evidence="1">Uncharacterized protein</fullName>
    </submittedName>
</protein>
<organism evidence="1">
    <name type="scientific">uncultured Sphingomonadaceae bacterium</name>
    <dbReference type="NCBI Taxonomy" id="169976"/>
    <lineage>
        <taxon>Bacteria</taxon>
        <taxon>Pseudomonadati</taxon>
        <taxon>Pseudomonadota</taxon>
        <taxon>Alphaproteobacteria</taxon>
        <taxon>Sphingomonadales</taxon>
        <taxon>Sphingomonadaceae</taxon>
        <taxon>environmental samples</taxon>
    </lineage>
</organism>
<sequence length="47" mass="5725">MPFRRDDAYIPLTPRPPRRIMSRMKTRLPTIATWRYAGQGHGRAWWR</sequence>
<evidence type="ECO:0000313" key="1">
    <source>
        <dbReference type="EMBL" id="CAA9503607.1"/>
    </source>
</evidence>
<gene>
    <name evidence="1" type="ORF">AVDCRST_MAG91-1204</name>
</gene>
<dbReference type="EMBL" id="CADCVX010000252">
    <property type="protein sequence ID" value="CAA9503607.1"/>
    <property type="molecule type" value="Genomic_DNA"/>
</dbReference>
<name>A0A6J4SRV7_9SPHN</name>
<dbReference type="AlphaFoldDB" id="A0A6J4SRV7"/>